<dbReference type="InterPro" id="IPR003329">
    <property type="entry name" value="Cytidylyl_trans"/>
</dbReference>
<dbReference type="InterPro" id="IPR020039">
    <property type="entry name" value="PseF"/>
</dbReference>
<dbReference type="PANTHER" id="PTHR21485">
    <property type="entry name" value="HAD SUPERFAMILY MEMBERS CMAS AND KDSC"/>
    <property type="match status" value="1"/>
</dbReference>
<dbReference type="NCBIfam" id="TIGR03584">
    <property type="entry name" value="PseF"/>
    <property type="match status" value="1"/>
</dbReference>
<evidence type="ECO:0000313" key="2">
    <source>
        <dbReference type="Proteomes" id="UP000003288"/>
    </source>
</evidence>
<keyword evidence="1" id="KW-0808">Transferase</keyword>
<dbReference type="Proteomes" id="UP000003288">
    <property type="component" value="Unassembled WGS sequence"/>
</dbReference>
<comment type="caution">
    <text evidence="1">The sequence shown here is derived from an EMBL/GenBank/DDBJ whole genome shotgun (WGS) entry which is preliminary data.</text>
</comment>
<dbReference type="SUPFAM" id="SSF53448">
    <property type="entry name" value="Nucleotide-diphospho-sugar transferases"/>
    <property type="match status" value="1"/>
</dbReference>
<dbReference type="InterPro" id="IPR029044">
    <property type="entry name" value="Nucleotide-diphossugar_trans"/>
</dbReference>
<dbReference type="AlphaFoldDB" id="A0AAI9AG60"/>
<gene>
    <name evidence="1" type="ORF">CMTB2_04732</name>
</gene>
<organism evidence="1 2">
    <name type="scientific">Caminibacter mediatlanticus TB-2</name>
    <dbReference type="NCBI Taxonomy" id="391592"/>
    <lineage>
        <taxon>Bacteria</taxon>
        <taxon>Pseudomonadati</taxon>
        <taxon>Campylobacterota</taxon>
        <taxon>Epsilonproteobacteria</taxon>
        <taxon>Nautiliales</taxon>
        <taxon>Nautiliaceae</taxon>
        <taxon>Caminibacter</taxon>
    </lineage>
</organism>
<sequence>MNLCIIPARGGSKRIPRKNIKLFCGKPLIAYSIENAKKSKLFSKIVVSTDDEEIAKISKEYGAEILFRPKELADDFVGSTEVFEHAIKELNKDDKFKYACMIYPTASLLKIEYLKKGLEELKNSDAIFSFSATTFDFPIWRSFEIVDNKAKMIFPEFESKRSQDLKEAYHDAGQFYWKKLNSNKKFSFNGSIPIIIPRYLVQDIDTMEDFIRAELLYKAINDYFKS</sequence>
<proteinExistence type="predicted"/>
<dbReference type="Pfam" id="PF02348">
    <property type="entry name" value="CTP_transf_3"/>
    <property type="match status" value="1"/>
</dbReference>
<protein>
    <submittedName>
        <fullName evidence="1">Acylneuraminate cytidylyltransferase</fullName>
    </submittedName>
</protein>
<dbReference type="RefSeq" id="WP_007474438.1">
    <property type="nucleotide sequence ID" value="NZ_ABCJ01000004.1"/>
</dbReference>
<dbReference type="EMBL" id="ABCJ01000004">
    <property type="protein sequence ID" value="EDM23561.1"/>
    <property type="molecule type" value="Genomic_DNA"/>
</dbReference>
<accession>A0AAI9AG60</accession>
<dbReference type="InterPro" id="IPR050793">
    <property type="entry name" value="CMP-NeuNAc_synthase"/>
</dbReference>
<dbReference type="Gene3D" id="3.90.550.10">
    <property type="entry name" value="Spore Coat Polysaccharide Biosynthesis Protein SpsA, Chain A"/>
    <property type="match status" value="1"/>
</dbReference>
<dbReference type="GO" id="GO:0008781">
    <property type="term" value="F:N-acylneuraminate cytidylyltransferase activity"/>
    <property type="evidence" value="ECO:0007669"/>
    <property type="project" value="TreeGrafter"/>
</dbReference>
<name>A0AAI9AG60_9BACT</name>
<keyword evidence="1" id="KW-0548">Nucleotidyltransferase</keyword>
<dbReference type="CDD" id="cd02513">
    <property type="entry name" value="CMP-NeuAc_Synthase"/>
    <property type="match status" value="1"/>
</dbReference>
<reference evidence="1 2" key="1">
    <citation type="journal article" date="2011" name="Stand. Genomic Sci.">
        <title>Draft genome sequence of Caminibacter mediatlanticus strain TB-2, an epsilonproteobacterium isolated from a deep-sea hydrothermal vent.</title>
        <authorList>
            <person name="Giovannelli D."/>
            <person name="Ferriera S."/>
            <person name="Johnson J."/>
            <person name="Kravitz S."/>
            <person name="Perez-Rodriguez I."/>
            <person name="Ricci J."/>
            <person name="O'Brien C."/>
            <person name="Voordeckers J.W."/>
            <person name="Bini E."/>
            <person name="Vetriani C."/>
        </authorList>
    </citation>
    <scope>NUCLEOTIDE SEQUENCE [LARGE SCALE GENOMIC DNA]</scope>
    <source>
        <strain evidence="1 2">TB-2</strain>
    </source>
</reference>
<evidence type="ECO:0000313" key="1">
    <source>
        <dbReference type="EMBL" id="EDM23561.1"/>
    </source>
</evidence>
<dbReference type="PANTHER" id="PTHR21485:SF6">
    <property type="entry name" value="N-ACYLNEURAMINATE CYTIDYLYLTRANSFERASE-RELATED"/>
    <property type="match status" value="1"/>
</dbReference>